<organism evidence="1 2">
    <name type="scientific">Vermiconidia calcicola</name>
    <dbReference type="NCBI Taxonomy" id="1690605"/>
    <lineage>
        <taxon>Eukaryota</taxon>
        <taxon>Fungi</taxon>
        <taxon>Dikarya</taxon>
        <taxon>Ascomycota</taxon>
        <taxon>Pezizomycotina</taxon>
        <taxon>Dothideomycetes</taxon>
        <taxon>Dothideomycetidae</taxon>
        <taxon>Mycosphaerellales</taxon>
        <taxon>Extremaceae</taxon>
        <taxon>Vermiconidia</taxon>
    </lineage>
</organism>
<protein>
    <submittedName>
        <fullName evidence="1">Uncharacterized protein</fullName>
    </submittedName>
</protein>
<evidence type="ECO:0000313" key="1">
    <source>
        <dbReference type="EMBL" id="KAK3707363.1"/>
    </source>
</evidence>
<accession>A0ACC3N012</accession>
<dbReference type="EMBL" id="JAUTXU010000111">
    <property type="protein sequence ID" value="KAK3707363.1"/>
    <property type="molecule type" value="Genomic_DNA"/>
</dbReference>
<name>A0ACC3N012_9PEZI</name>
<keyword evidence="2" id="KW-1185">Reference proteome</keyword>
<proteinExistence type="predicted"/>
<gene>
    <name evidence="1" type="ORF">LTR37_012207</name>
</gene>
<dbReference type="Proteomes" id="UP001281147">
    <property type="component" value="Unassembled WGS sequence"/>
</dbReference>
<comment type="caution">
    <text evidence="1">The sequence shown here is derived from an EMBL/GenBank/DDBJ whole genome shotgun (WGS) entry which is preliminary data.</text>
</comment>
<evidence type="ECO:0000313" key="2">
    <source>
        <dbReference type="Proteomes" id="UP001281147"/>
    </source>
</evidence>
<reference evidence="1" key="1">
    <citation type="submission" date="2023-07" db="EMBL/GenBank/DDBJ databases">
        <title>Black Yeasts Isolated from many extreme environments.</title>
        <authorList>
            <person name="Coleine C."/>
            <person name="Stajich J.E."/>
            <person name="Selbmann L."/>
        </authorList>
    </citation>
    <scope>NUCLEOTIDE SEQUENCE</scope>
    <source>
        <strain evidence="1">CCFEE 5714</strain>
    </source>
</reference>
<sequence>MSYCPRVVRRCGSKRASTTKSQRGAALETTTSIGDRELAVVLKMVTANMGDLHKVRMLSQQGNQTAQLFMQKTWKSAGECLEILAASGDTDAARDLEQLKAYIKTRRQKKDTENVMRALRSDSEPKAAAPRRVRWQRTSDGWECIGQQSQQLGGQGNSMRRKDLDTTKVHAEDDEEESIFVSTGSSSTGLAQEVKTEQSLTPTSTKRSLEAIDLCSDEDEEPARKMLKSASAPEAKASVKNEPEAAQAPMSGGNSEDGAGRAVSSRDKEIEFELKMLEIQEEKERLEWERWRLQNPGT</sequence>